<dbReference type="GO" id="GO:0001881">
    <property type="term" value="P:receptor recycling"/>
    <property type="evidence" value="ECO:0007669"/>
    <property type="project" value="TreeGrafter"/>
</dbReference>
<dbReference type="EMBL" id="NBNE01000911">
    <property type="protein sequence ID" value="OWZ16552.1"/>
    <property type="molecule type" value="Genomic_DNA"/>
</dbReference>
<evidence type="ECO:0000259" key="2">
    <source>
        <dbReference type="PROSITE" id="PS50003"/>
    </source>
</evidence>
<gene>
    <name evidence="3" type="ORF">PHMEG_0009640</name>
</gene>
<proteinExistence type="predicted"/>
<evidence type="ECO:0000313" key="4">
    <source>
        <dbReference type="Proteomes" id="UP000198211"/>
    </source>
</evidence>
<dbReference type="Proteomes" id="UP000198211">
    <property type="component" value="Unassembled WGS sequence"/>
</dbReference>
<reference evidence="4" key="1">
    <citation type="submission" date="2017-03" db="EMBL/GenBank/DDBJ databases">
        <title>Phytopthora megakarya and P. palmivora, two closely related causual agents of cacao black pod achieved similar genome size and gene model numbers by different mechanisms.</title>
        <authorList>
            <person name="Ali S."/>
            <person name="Shao J."/>
            <person name="Larry D.J."/>
            <person name="Kronmiller B."/>
            <person name="Shen D."/>
            <person name="Strem M.D."/>
            <person name="Melnick R.L."/>
            <person name="Guiltinan M.J."/>
            <person name="Tyler B.M."/>
            <person name="Meinhardt L.W."/>
            <person name="Bailey B.A."/>
        </authorList>
    </citation>
    <scope>NUCLEOTIDE SEQUENCE [LARGE SCALE GENOMIC DNA]</scope>
    <source>
        <strain evidence="4">zdho120</strain>
    </source>
</reference>
<evidence type="ECO:0000256" key="1">
    <source>
        <dbReference type="ARBA" id="ARBA00022553"/>
    </source>
</evidence>
<protein>
    <recommendedName>
        <fullName evidence="2">PH domain-containing protein</fullName>
    </recommendedName>
</protein>
<sequence length="145" mass="16592">MEGYLEKQSSEDPKLWKKRWFVMQDSKLFYYKTQSDVREQKPTDETCCGVIAMENIDSVTTAKDFGVAASTDETCCGVIAMENIDSVTTAKDFGVAAFQIRMESRRYVLRAESRDMMHEWLFNFQKSIANIVSALSRTQVTLSID</sequence>
<accession>A0A225WGA4</accession>
<feature type="domain" description="PH" evidence="2">
    <location>
        <begin position="1"/>
        <end position="129"/>
    </location>
</feature>
<dbReference type="InterPro" id="IPR045188">
    <property type="entry name" value="Boi1/Boi2-like"/>
</dbReference>
<dbReference type="PANTHER" id="PTHR22902:SF27">
    <property type="entry name" value="PLECKSTRIN HOMOLOGY DOMAIN-CONTAINING FAMILY A MEMBER 3"/>
    <property type="match status" value="1"/>
</dbReference>
<dbReference type="InterPro" id="IPR011993">
    <property type="entry name" value="PH-like_dom_sf"/>
</dbReference>
<dbReference type="AlphaFoldDB" id="A0A225WGA4"/>
<dbReference type="GO" id="GO:0005802">
    <property type="term" value="C:trans-Golgi network"/>
    <property type="evidence" value="ECO:0007669"/>
    <property type="project" value="TreeGrafter"/>
</dbReference>
<dbReference type="PROSITE" id="PS50003">
    <property type="entry name" value="PH_DOMAIN"/>
    <property type="match status" value="1"/>
</dbReference>
<dbReference type="GO" id="GO:0007032">
    <property type="term" value="P:endosome organization"/>
    <property type="evidence" value="ECO:0007669"/>
    <property type="project" value="TreeGrafter"/>
</dbReference>
<evidence type="ECO:0000313" key="3">
    <source>
        <dbReference type="EMBL" id="OWZ16552.1"/>
    </source>
</evidence>
<dbReference type="InterPro" id="IPR001849">
    <property type="entry name" value="PH_domain"/>
</dbReference>
<name>A0A225WGA4_9STRA</name>
<dbReference type="GO" id="GO:0005829">
    <property type="term" value="C:cytosol"/>
    <property type="evidence" value="ECO:0007669"/>
    <property type="project" value="GOC"/>
</dbReference>
<dbReference type="GO" id="GO:0042147">
    <property type="term" value="P:retrograde transport, endosome to Golgi"/>
    <property type="evidence" value="ECO:0007669"/>
    <property type="project" value="TreeGrafter"/>
</dbReference>
<dbReference type="SUPFAM" id="SSF50729">
    <property type="entry name" value="PH domain-like"/>
    <property type="match status" value="1"/>
</dbReference>
<dbReference type="GO" id="GO:0055037">
    <property type="term" value="C:recycling endosome"/>
    <property type="evidence" value="ECO:0007669"/>
    <property type="project" value="TreeGrafter"/>
</dbReference>
<dbReference type="SMART" id="SM00233">
    <property type="entry name" value="PH"/>
    <property type="match status" value="1"/>
</dbReference>
<dbReference type="OrthoDB" id="43122at2759"/>
<comment type="caution">
    <text evidence="3">The sequence shown here is derived from an EMBL/GenBank/DDBJ whole genome shotgun (WGS) entry which is preliminary data.</text>
</comment>
<dbReference type="Gene3D" id="2.30.29.30">
    <property type="entry name" value="Pleckstrin-homology domain (PH domain)/Phosphotyrosine-binding domain (PTB)"/>
    <property type="match status" value="2"/>
</dbReference>
<keyword evidence="1" id="KW-0597">Phosphoprotein</keyword>
<organism evidence="3 4">
    <name type="scientific">Phytophthora megakarya</name>
    <dbReference type="NCBI Taxonomy" id="4795"/>
    <lineage>
        <taxon>Eukaryota</taxon>
        <taxon>Sar</taxon>
        <taxon>Stramenopiles</taxon>
        <taxon>Oomycota</taxon>
        <taxon>Peronosporomycetes</taxon>
        <taxon>Peronosporales</taxon>
        <taxon>Peronosporaceae</taxon>
        <taxon>Phytophthora</taxon>
    </lineage>
</organism>
<keyword evidence="4" id="KW-1185">Reference proteome</keyword>
<dbReference type="PANTHER" id="PTHR22902">
    <property type="entry name" value="SESQUIPEDALIAN"/>
    <property type="match status" value="1"/>
</dbReference>
<dbReference type="GO" id="GO:0005769">
    <property type="term" value="C:early endosome"/>
    <property type="evidence" value="ECO:0007669"/>
    <property type="project" value="TreeGrafter"/>
</dbReference>
<dbReference type="STRING" id="4795.A0A225WGA4"/>
<dbReference type="Pfam" id="PF00169">
    <property type="entry name" value="PH"/>
    <property type="match status" value="1"/>
</dbReference>